<keyword evidence="5 7" id="KW-0503">Monooxygenase</keyword>
<dbReference type="PROSITE" id="PS00086">
    <property type="entry name" value="CYTOCHROME_P450"/>
    <property type="match status" value="1"/>
</dbReference>
<evidence type="ECO:0000313" key="8">
    <source>
        <dbReference type="EMBL" id="KAA8895464.1"/>
    </source>
</evidence>
<dbReference type="GO" id="GO:0005506">
    <property type="term" value="F:iron ion binding"/>
    <property type="evidence" value="ECO:0007669"/>
    <property type="project" value="InterPro"/>
</dbReference>
<name>A0A5J5EJT8_9PEZI</name>
<dbReference type="Proteomes" id="UP000326924">
    <property type="component" value="Unassembled WGS sequence"/>
</dbReference>
<dbReference type="SUPFAM" id="SSF48264">
    <property type="entry name" value="Cytochrome P450"/>
    <property type="match status" value="1"/>
</dbReference>
<dbReference type="AlphaFoldDB" id="A0A5J5EJT8"/>
<comment type="caution">
    <text evidence="8">The sequence shown here is derived from an EMBL/GenBank/DDBJ whole genome shotgun (WGS) entry which is preliminary data.</text>
</comment>
<evidence type="ECO:0000256" key="4">
    <source>
        <dbReference type="ARBA" id="ARBA00023004"/>
    </source>
</evidence>
<proteinExistence type="inferred from homology"/>
<organism evidence="8 9">
    <name type="scientific">Sphaerosporella brunnea</name>
    <dbReference type="NCBI Taxonomy" id="1250544"/>
    <lineage>
        <taxon>Eukaryota</taxon>
        <taxon>Fungi</taxon>
        <taxon>Dikarya</taxon>
        <taxon>Ascomycota</taxon>
        <taxon>Pezizomycotina</taxon>
        <taxon>Pezizomycetes</taxon>
        <taxon>Pezizales</taxon>
        <taxon>Pyronemataceae</taxon>
        <taxon>Sphaerosporella</taxon>
    </lineage>
</organism>
<dbReference type="EMBL" id="VXIS01000262">
    <property type="protein sequence ID" value="KAA8895464.1"/>
    <property type="molecule type" value="Genomic_DNA"/>
</dbReference>
<keyword evidence="6 7" id="KW-0349">Heme</keyword>
<protein>
    <submittedName>
        <fullName evidence="8">Cytochrome P450</fullName>
    </submittedName>
</protein>
<dbReference type="InterPro" id="IPR036396">
    <property type="entry name" value="Cyt_P450_sf"/>
</dbReference>
<evidence type="ECO:0000313" key="9">
    <source>
        <dbReference type="Proteomes" id="UP000326924"/>
    </source>
</evidence>
<reference evidence="8 9" key="1">
    <citation type="submission" date="2019-09" db="EMBL/GenBank/DDBJ databases">
        <title>Draft genome of the ectomycorrhizal ascomycete Sphaerosporella brunnea.</title>
        <authorList>
            <consortium name="DOE Joint Genome Institute"/>
            <person name="Benucci G.M."/>
            <person name="Marozzi G."/>
            <person name="Antonielli L."/>
            <person name="Sanchez S."/>
            <person name="Marco P."/>
            <person name="Wang X."/>
            <person name="Falini L.B."/>
            <person name="Barry K."/>
            <person name="Haridas S."/>
            <person name="Lipzen A."/>
            <person name="Labutti K."/>
            <person name="Grigoriev I.V."/>
            <person name="Murat C."/>
            <person name="Martin F."/>
            <person name="Albertini E."/>
            <person name="Donnini D."/>
            <person name="Bonito G."/>
        </authorList>
    </citation>
    <scope>NUCLEOTIDE SEQUENCE [LARGE SCALE GENOMIC DNA]</scope>
    <source>
        <strain evidence="8 9">Sb_GMNB300</strain>
    </source>
</reference>
<evidence type="ECO:0000256" key="6">
    <source>
        <dbReference type="PIRSR" id="PIRSR602401-1"/>
    </source>
</evidence>
<comment type="similarity">
    <text evidence="7">Belongs to the cytochrome P450 family.</text>
</comment>
<keyword evidence="4 6" id="KW-0408">Iron</keyword>
<keyword evidence="9" id="KW-1185">Reference proteome</keyword>
<dbReference type="InterPro" id="IPR002401">
    <property type="entry name" value="Cyt_P450_E_grp-I"/>
</dbReference>
<dbReference type="GO" id="GO:0004497">
    <property type="term" value="F:monooxygenase activity"/>
    <property type="evidence" value="ECO:0007669"/>
    <property type="project" value="UniProtKB-KW"/>
</dbReference>
<keyword evidence="2 6" id="KW-0479">Metal-binding</keyword>
<dbReference type="InterPro" id="IPR001128">
    <property type="entry name" value="Cyt_P450"/>
</dbReference>
<dbReference type="PANTHER" id="PTHR24303">
    <property type="entry name" value="HEME-BINDING MONOOXYGENASE FAMILY"/>
    <property type="match status" value="1"/>
</dbReference>
<dbReference type="Gene3D" id="1.10.630.10">
    <property type="entry name" value="Cytochrome P450"/>
    <property type="match status" value="1"/>
</dbReference>
<dbReference type="PANTHER" id="PTHR24303:SF31">
    <property type="entry name" value="CYTOCHROME P450 307A1-RELATED"/>
    <property type="match status" value="1"/>
</dbReference>
<dbReference type="GO" id="GO:0020037">
    <property type="term" value="F:heme binding"/>
    <property type="evidence" value="ECO:0007669"/>
    <property type="project" value="InterPro"/>
</dbReference>
<comment type="cofactor">
    <cofactor evidence="1 6">
        <name>heme</name>
        <dbReference type="ChEBI" id="CHEBI:30413"/>
    </cofactor>
</comment>
<dbReference type="InParanoid" id="A0A5J5EJT8"/>
<dbReference type="InterPro" id="IPR017972">
    <property type="entry name" value="Cyt_P450_CS"/>
</dbReference>
<feature type="binding site" description="axial binding residue" evidence="6">
    <location>
        <position position="457"/>
    </location>
    <ligand>
        <name>heme</name>
        <dbReference type="ChEBI" id="CHEBI:30413"/>
    </ligand>
    <ligandPart>
        <name>Fe</name>
        <dbReference type="ChEBI" id="CHEBI:18248"/>
    </ligandPart>
</feature>
<evidence type="ECO:0000256" key="1">
    <source>
        <dbReference type="ARBA" id="ARBA00001971"/>
    </source>
</evidence>
<accession>A0A5J5EJT8</accession>
<dbReference type="PRINTS" id="PR00463">
    <property type="entry name" value="EP450I"/>
</dbReference>
<sequence length="511" mass="58468">MAWTNFLTLFGSSSFAPAIAIAGVVVCYHFRRILKSITCRALSRVIHLFLCWRYPIKGLPTAPYAWPNGHGDAAKFLNGARNSIEWGDLYGNVYRIWSGMNPEVVVTRSEHVREIFRDSDCHIKAENNDSGYLLSQLLGQCVGLISGDLWRAVRTRVEVPFRHRAAVEYLPRILEQTENYFRDWERTAEGSADASALLLDPAADLKMYPFLLTARLVYGDLDETQVARLRELAPLREHLFTYVIAGGVARYAWSKYLPTKANELLTKFLADWLKFNKEAYERAKVLQSGAPIVAMWEAAEAGVLEKTHLLQTLDEQLFANLDVTTGAIAWNLVHLATHDSEQQQLLKEIRENLRGEKRREDYFLRSDTFLAACINESSRLRPVAAFSIPQSAPSDKIVGGYTIPKRTNIIVDSYALNIRNEYWGPDSTIYRPSRFLKLKPSDYRYQMWRFGFGPRQCMGKYLADMMLRACVAYLVENYQLSPTKSEGDLEVEVNPDCWITHPQTKIRCVRR</sequence>
<dbReference type="PRINTS" id="PR00385">
    <property type="entry name" value="P450"/>
</dbReference>
<evidence type="ECO:0000256" key="3">
    <source>
        <dbReference type="ARBA" id="ARBA00023002"/>
    </source>
</evidence>
<dbReference type="Pfam" id="PF00067">
    <property type="entry name" value="p450"/>
    <property type="match status" value="1"/>
</dbReference>
<dbReference type="OrthoDB" id="2789670at2759"/>
<evidence type="ECO:0000256" key="5">
    <source>
        <dbReference type="ARBA" id="ARBA00023033"/>
    </source>
</evidence>
<gene>
    <name evidence="8" type="ORF">FN846DRAFT_969646</name>
</gene>
<keyword evidence="3 7" id="KW-0560">Oxidoreductase</keyword>
<dbReference type="CDD" id="cd20615">
    <property type="entry name" value="CYP_GliC-like"/>
    <property type="match status" value="1"/>
</dbReference>
<evidence type="ECO:0000256" key="2">
    <source>
        <dbReference type="ARBA" id="ARBA00022723"/>
    </source>
</evidence>
<dbReference type="GO" id="GO:0016705">
    <property type="term" value="F:oxidoreductase activity, acting on paired donors, with incorporation or reduction of molecular oxygen"/>
    <property type="evidence" value="ECO:0007669"/>
    <property type="project" value="InterPro"/>
</dbReference>
<evidence type="ECO:0000256" key="7">
    <source>
        <dbReference type="RuleBase" id="RU000461"/>
    </source>
</evidence>